<proteinExistence type="inferred from homology"/>
<protein>
    <recommendedName>
        <fullName evidence="8">Cytochrome P450</fullName>
    </recommendedName>
</protein>
<evidence type="ECO:0000313" key="7">
    <source>
        <dbReference type="Proteomes" id="UP000663864"/>
    </source>
</evidence>
<dbReference type="Pfam" id="PF00067">
    <property type="entry name" value="p450"/>
    <property type="match status" value="1"/>
</dbReference>
<evidence type="ECO:0000256" key="1">
    <source>
        <dbReference type="ARBA" id="ARBA00010617"/>
    </source>
</evidence>
<comment type="caution">
    <text evidence="6">The sequence shown here is derived from an EMBL/GenBank/DDBJ whole genome shotgun (WGS) entry which is preliminary data.</text>
</comment>
<keyword evidence="2" id="KW-0349">Heme</keyword>
<dbReference type="InterPro" id="IPR002401">
    <property type="entry name" value="Cyt_P450_E_grp-I"/>
</dbReference>
<dbReference type="Proteomes" id="UP000663864">
    <property type="component" value="Unassembled WGS sequence"/>
</dbReference>
<dbReference type="GO" id="GO:0020037">
    <property type="term" value="F:heme binding"/>
    <property type="evidence" value="ECO:0007669"/>
    <property type="project" value="InterPro"/>
</dbReference>
<reference evidence="6" key="1">
    <citation type="submission" date="2021-02" db="EMBL/GenBank/DDBJ databases">
        <authorList>
            <person name="Nowell W R."/>
        </authorList>
    </citation>
    <scope>NUCLEOTIDE SEQUENCE</scope>
</reference>
<evidence type="ECO:0000256" key="3">
    <source>
        <dbReference type="ARBA" id="ARBA00022723"/>
    </source>
</evidence>
<gene>
    <name evidence="6" type="ORF">ZHD862_LOCUS23208</name>
</gene>
<dbReference type="GO" id="GO:0016705">
    <property type="term" value="F:oxidoreductase activity, acting on paired donors, with incorporation or reduction of molecular oxygen"/>
    <property type="evidence" value="ECO:0007669"/>
    <property type="project" value="InterPro"/>
</dbReference>
<accession>A0A814X0J8</accession>
<dbReference type="GO" id="GO:0008395">
    <property type="term" value="F:steroid hydroxylase activity"/>
    <property type="evidence" value="ECO:0007669"/>
    <property type="project" value="TreeGrafter"/>
</dbReference>
<dbReference type="PRINTS" id="PR00463">
    <property type="entry name" value="EP450I"/>
</dbReference>
<dbReference type="SUPFAM" id="SSF48264">
    <property type="entry name" value="Cytochrome P450"/>
    <property type="match status" value="1"/>
</dbReference>
<organism evidence="6 7">
    <name type="scientific">Rotaria sordida</name>
    <dbReference type="NCBI Taxonomy" id="392033"/>
    <lineage>
        <taxon>Eukaryota</taxon>
        <taxon>Metazoa</taxon>
        <taxon>Spiralia</taxon>
        <taxon>Gnathifera</taxon>
        <taxon>Rotifera</taxon>
        <taxon>Eurotatoria</taxon>
        <taxon>Bdelloidea</taxon>
        <taxon>Philodinida</taxon>
        <taxon>Philodinidae</taxon>
        <taxon>Rotaria</taxon>
    </lineage>
</organism>
<dbReference type="InterPro" id="IPR050705">
    <property type="entry name" value="Cytochrome_P450_3A"/>
</dbReference>
<dbReference type="EMBL" id="CAJNOT010001493">
    <property type="protein sequence ID" value="CAF1207879.1"/>
    <property type="molecule type" value="Genomic_DNA"/>
</dbReference>
<dbReference type="PANTHER" id="PTHR24302:SF15">
    <property type="entry name" value="FATTY-ACID PEROXYGENASE"/>
    <property type="match status" value="1"/>
</dbReference>
<name>A0A814X0J8_9BILA</name>
<evidence type="ECO:0000313" key="6">
    <source>
        <dbReference type="EMBL" id="CAF1207879.1"/>
    </source>
</evidence>
<dbReference type="AlphaFoldDB" id="A0A814X0J8"/>
<comment type="similarity">
    <text evidence="1">Belongs to the cytochrome P450 family.</text>
</comment>
<sequence length="345" mass="40484">MVNVLYSLVDVNQRFDQLVLDPLYIRNLDMTSMTMKSYHDRIYSIDNQVLSRICKNILPRIHHQINELIVEQHSMELVLHTIHYPHLYSLSLIDFQEEVLLKYLRGDTILRKLLIEQITCLHIEINDKTTPSPLPEIRSTMFALILSLCKRLIKLNFTPFYHRSTFYALDLSSIDCMSSTLTELEIYVKTFDDCLYLLDERLNCLSTLKIHVKEIVYTPETIDNTDNETGEMMSKHLRYKEVLMNAMLFMIAGYESTSLNIAFATYELAKHPDIQRKLQAEIDEHWKEGEEEPDYDVIASMTYMDMFVREVLRMYSIVHRAFSRQCNASTVICGHQIEEGEIIFA</sequence>
<keyword evidence="3" id="KW-0479">Metal-binding</keyword>
<keyword evidence="5" id="KW-0408">Iron</keyword>
<dbReference type="InterPro" id="IPR001128">
    <property type="entry name" value="Cyt_P450"/>
</dbReference>
<dbReference type="GO" id="GO:0005506">
    <property type="term" value="F:iron ion binding"/>
    <property type="evidence" value="ECO:0007669"/>
    <property type="project" value="InterPro"/>
</dbReference>
<dbReference type="PANTHER" id="PTHR24302">
    <property type="entry name" value="CYTOCHROME P450 FAMILY 3"/>
    <property type="match status" value="1"/>
</dbReference>
<evidence type="ECO:0000256" key="5">
    <source>
        <dbReference type="ARBA" id="ARBA00023004"/>
    </source>
</evidence>
<evidence type="ECO:0000256" key="2">
    <source>
        <dbReference type="ARBA" id="ARBA00022617"/>
    </source>
</evidence>
<dbReference type="Gene3D" id="1.10.630.10">
    <property type="entry name" value="Cytochrome P450"/>
    <property type="match status" value="1"/>
</dbReference>
<evidence type="ECO:0008006" key="8">
    <source>
        <dbReference type="Google" id="ProtNLM"/>
    </source>
</evidence>
<dbReference type="InterPro" id="IPR036396">
    <property type="entry name" value="Cyt_P450_sf"/>
</dbReference>
<keyword evidence="4" id="KW-0560">Oxidoreductase</keyword>
<evidence type="ECO:0000256" key="4">
    <source>
        <dbReference type="ARBA" id="ARBA00023002"/>
    </source>
</evidence>